<gene>
    <name evidence="2" type="ORF">DLJ54_09585</name>
</gene>
<evidence type="ECO:0000256" key="1">
    <source>
        <dbReference type="SAM" id="MobiDB-lite"/>
    </source>
</evidence>
<reference evidence="2 3" key="1">
    <citation type="journal article" date="2018" name="Syst. Appl. Microbiol.">
        <title>Corynebacterium heidelbergense sp. nov., isolated from the preen glands of Egyptian geese (Alopochen aegyptiacus).</title>
        <authorList>
            <person name="Braun M.S."/>
            <person name="Wang E."/>
            <person name="Zimmermann S."/>
            <person name="Wink M."/>
        </authorList>
    </citation>
    <scope>NUCLEOTIDE SEQUENCE [LARGE SCALE GENOMIC DNA]</scope>
    <source>
        <strain evidence="2 3">647</strain>
    </source>
</reference>
<accession>A0A364V3K9</accession>
<sequence>MQNARGQQFAHYARSLAGVDAAVAEAGGQGVAFGGAPGAVQDVDDLPGAHRGGQREDAGGVGVRAELDRTSGPDEQGQAGAQPTQQGAWAGFRQLR</sequence>
<feature type="region of interest" description="Disordered" evidence="1">
    <location>
        <begin position="29"/>
        <end position="96"/>
    </location>
</feature>
<comment type="caution">
    <text evidence="2">The sequence shown here is derived from an EMBL/GenBank/DDBJ whole genome shotgun (WGS) entry which is preliminary data.</text>
</comment>
<evidence type="ECO:0000313" key="3">
    <source>
        <dbReference type="Proteomes" id="UP000251577"/>
    </source>
</evidence>
<proteinExistence type="predicted"/>
<protein>
    <submittedName>
        <fullName evidence="2">Uncharacterized protein</fullName>
    </submittedName>
</protein>
<keyword evidence="3" id="KW-1185">Reference proteome</keyword>
<dbReference type="Proteomes" id="UP000251577">
    <property type="component" value="Unassembled WGS sequence"/>
</dbReference>
<evidence type="ECO:0000313" key="2">
    <source>
        <dbReference type="EMBL" id="RAV31212.1"/>
    </source>
</evidence>
<feature type="compositionally biased region" description="Low complexity" evidence="1">
    <location>
        <begin position="76"/>
        <end position="96"/>
    </location>
</feature>
<dbReference type="EMBL" id="QHCV01000147">
    <property type="protein sequence ID" value="RAV31212.1"/>
    <property type="molecule type" value="Genomic_DNA"/>
</dbReference>
<organism evidence="2 3">
    <name type="scientific">Corynebacterium heidelbergense</name>
    <dbReference type="NCBI Taxonomy" id="2055947"/>
    <lineage>
        <taxon>Bacteria</taxon>
        <taxon>Bacillati</taxon>
        <taxon>Actinomycetota</taxon>
        <taxon>Actinomycetes</taxon>
        <taxon>Mycobacteriales</taxon>
        <taxon>Corynebacteriaceae</taxon>
        <taxon>Corynebacterium</taxon>
    </lineage>
</organism>
<name>A0A364V3K9_9CORY</name>
<dbReference type="AlphaFoldDB" id="A0A364V3K9"/>